<keyword evidence="3" id="KW-1185">Reference proteome</keyword>
<dbReference type="NCBIfam" id="NF010181">
    <property type="entry name" value="PRK13660.1"/>
    <property type="match status" value="1"/>
</dbReference>
<dbReference type="PIRSF" id="PIRSF021290">
    <property type="entry name" value="DUF1273"/>
    <property type="match status" value="1"/>
</dbReference>
<dbReference type="SUPFAM" id="SSF102405">
    <property type="entry name" value="MCP/YpsA-like"/>
    <property type="match status" value="1"/>
</dbReference>
<evidence type="ECO:0000256" key="1">
    <source>
        <dbReference type="HAMAP-Rule" id="MF_01575"/>
    </source>
</evidence>
<comment type="caution">
    <text evidence="2">The sequence shown here is derived from an EMBL/GenBank/DDBJ whole genome shotgun (WGS) entry which is preliminary data.</text>
</comment>
<gene>
    <name evidence="2" type="ORF">D0466_06330</name>
</gene>
<dbReference type="PANTHER" id="PTHR38440">
    <property type="entry name" value="UPF0398 PROTEIN YPSA"/>
    <property type="match status" value="1"/>
</dbReference>
<accession>A0A372LGS9</accession>
<sequence>MNVIYITGYKPFEFGIFKNDHEGVKYIKRAIKRRLVPLIDEGAEWFIISGQLGVELWAAEVLFELKDEYKDVKLGVLTPFLGQEETWNETNKQYYQNILAQADFVDSISKKPYEGPQQLRAKNLFMVHKSDGIIIVYDEEREGTPKYALAEAEKYRAAHPYPIIRISFDDLQQAAEEDQWN</sequence>
<dbReference type="OrthoDB" id="2301957at2"/>
<comment type="similarity">
    <text evidence="1">Belongs to the UPF0398 family.</text>
</comment>
<dbReference type="EMBL" id="QVTD01000003">
    <property type="protein sequence ID" value="RFU65497.1"/>
    <property type="molecule type" value="Genomic_DNA"/>
</dbReference>
<dbReference type="Gene3D" id="3.40.50.450">
    <property type="match status" value="1"/>
</dbReference>
<dbReference type="RefSeq" id="WP_117321671.1">
    <property type="nucleotide sequence ID" value="NZ_QVTD01000003.1"/>
</dbReference>
<protein>
    <recommendedName>
        <fullName evidence="1">UPF0398 protein D0466_06330</fullName>
    </recommendedName>
</protein>
<dbReference type="InterPro" id="IPR010697">
    <property type="entry name" value="YspA"/>
</dbReference>
<dbReference type="Pfam" id="PF06908">
    <property type="entry name" value="YpsA"/>
    <property type="match status" value="1"/>
</dbReference>
<reference evidence="2 3" key="1">
    <citation type="submission" date="2018-08" db="EMBL/GenBank/DDBJ databases">
        <title>Bacillus chawlae sp. nov., Bacillus glennii sp. nov., and Bacillus saganii sp. nov. Isolated from the Vehicle Assembly Building at Kennedy Space Center where the Viking Spacecraft were Assembled.</title>
        <authorList>
            <person name="Seuylemezian A."/>
            <person name="Vaishampayan P."/>
        </authorList>
    </citation>
    <scope>NUCLEOTIDE SEQUENCE [LARGE SCALE GENOMIC DNA]</scope>
    <source>
        <strain evidence="2 3">V44-8</strain>
    </source>
</reference>
<dbReference type="HAMAP" id="MF_01575">
    <property type="entry name" value="UPF0398"/>
    <property type="match status" value="1"/>
</dbReference>
<evidence type="ECO:0000313" key="2">
    <source>
        <dbReference type="EMBL" id="RFU65497.1"/>
    </source>
</evidence>
<proteinExistence type="inferred from homology"/>
<dbReference type="PANTHER" id="PTHR38440:SF1">
    <property type="entry name" value="UPF0398 PROTEIN SPR0331"/>
    <property type="match status" value="1"/>
</dbReference>
<dbReference type="Proteomes" id="UP000262939">
    <property type="component" value="Unassembled WGS sequence"/>
</dbReference>
<dbReference type="AlphaFoldDB" id="A0A372LGS9"/>
<organism evidence="2 3">
    <name type="scientific">Peribacillus glennii</name>
    <dbReference type="NCBI Taxonomy" id="2303991"/>
    <lineage>
        <taxon>Bacteria</taxon>
        <taxon>Bacillati</taxon>
        <taxon>Bacillota</taxon>
        <taxon>Bacilli</taxon>
        <taxon>Bacillales</taxon>
        <taxon>Bacillaceae</taxon>
        <taxon>Peribacillus</taxon>
    </lineage>
</organism>
<name>A0A372LGS9_9BACI</name>
<evidence type="ECO:0000313" key="3">
    <source>
        <dbReference type="Proteomes" id="UP000262939"/>
    </source>
</evidence>